<accession>A0A062VQ97</accession>
<keyword evidence="3" id="KW-0560">Oxidoreductase</keyword>
<name>A0A062VQ97_9PROT</name>
<evidence type="ECO:0000256" key="1">
    <source>
        <dbReference type="ARBA" id="ARBA00001961"/>
    </source>
</evidence>
<dbReference type="PANTHER" id="PTHR12117:SF0">
    <property type="entry name" value="PROLYL 3-HYDROXYLASE OGFOD1"/>
    <property type="match status" value="1"/>
</dbReference>
<dbReference type="RefSeq" id="WP_035593168.1">
    <property type="nucleotide sequence ID" value="NZ_ARYM01000001.1"/>
</dbReference>
<dbReference type="GO" id="GO:0005506">
    <property type="term" value="F:iron ion binding"/>
    <property type="evidence" value="ECO:0007669"/>
    <property type="project" value="InterPro"/>
</dbReference>
<proteinExistence type="predicted"/>
<dbReference type="GO" id="GO:0005737">
    <property type="term" value="C:cytoplasm"/>
    <property type="evidence" value="ECO:0007669"/>
    <property type="project" value="TreeGrafter"/>
</dbReference>
<keyword evidence="2" id="KW-0223">Dioxygenase</keyword>
<dbReference type="PATRIC" id="fig|1280954.3.peg.116"/>
<evidence type="ECO:0000256" key="2">
    <source>
        <dbReference type="ARBA" id="ARBA00022964"/>
    </source>
</evidence>
<dbReference type="Gene3D" id="2.60.120.620">
    <property type="entry name" value="q2cbj1_9rhob like domain"/>
    <property type="match status" value="1"/>
</dbReference>
<dbReference type="GO" id="GO:0031418">
    <property type="term" value="F:L-ascorbic acid binding"/>
    <property type="evidence" value="ECO:0007669"/>
    <property type="project" value="InterPro"/>
</dbReference>
<evidence type="ECO:0000259" key="4">
    <source>
        <dbReference type="SMART" id="SM00702"/>
    </source>
</evidence>
<dbReference type="GO" id="GO:0031543">
    <property type="term" value="F:peptidyl-proline dioxygenase activity"/>
    <property type="evidence" value="ECO:0007669"/>
    <property type="project" value="TreeGrafter"/>
</dbReference>
<dbReference type="Proteomes" id="UP000027100">
    <property type="component" value="Unassembled WGS sequence"/>
</dbReference>
<dbReference type="OrthoDB" id="9783171at2"/>
<keyword evidence="6" id="KW-1185">Reference proteome</keyword>
<comment type="caution">
    <text evidence="5">The sequence shown here is derived from an EMBL/GenBank/DDBJ whole genome shotgun (WGS) entry which is preliminary data.</text>
</comment>
<sequence length="244" mass="27222">MLARRNDLSALKDRFARTSRVLVPGIFEPDFARSVLDTAKQHDGWLLVTRIQGQHREFDAAQMAALPAERLAPFEELVAAEARAGFQYRFERHLLYDNLRAGKLPDGPLRQMAETLNSEAFIALLHDIMGADYVAGETFCDGQLTRYRAGHFLTSHDDELPEFRRIAAFVVNLTPDWNADMGGLLMFTGKDGHVQEAFTPMFNTLSFFKVPQQHAVSAVAPFAKGARQAVTGWLRQGPPPAPTP</sequence>
<organism evidence="5 6">
    <name type="scientific">Hyphomonas polymorpha PS728</name>
    <dbReference type="NCBI Taxonomy" id="1280954"/>
    <lineage>
        <taxon>Bacteria</taxon>
        <taxon>Pseudomonadati</taxon>
        <taxon>Pseudomonadota</taxon>
        <taxon>Alphaproteobacteria</taxon>
        <taxon>Hyphomonadales</taxon>
        <taxon>Hyphomonadaceae</taxon>
        <taxon>Hyphomonas</taxon>
    </lineage>
</organism>
<feature type="domain" description="Prolyl 4-hydroxylase alpha subunit" evidence="4">
    <location>
        <begin position="18"/>
        <end position="235"/>
    </location>
</feature>
<dbReference type="InterPro" id="IPR039558">
    <property type="entry name" value="TPA1/OFD1_N"/>
</dbReference>
<comment type="cofactor">
    <cofactor evidence="1">
        <name>L-ascorbate</name>
        <dbReference type="ChEBI" id="CHEBI:38290"/>
    </cofactor>
</comment>
<dbReference type="eggNOG" id="COG3751">
    <property type="taxonomic scope" value="Bacteria"/>
</dbReference>
<evidence type="ECO:0000313" key="5">
    <source>
        <dbReference type="EMBL" id="KDA00474.1"/>
    </source>
</evidence>
<dbReference type="InterPro" id="IPR051842">
    <property type="entry name" value="uS12_prolyl_hydroxylase"/>
</dbReference>
<dbReference type="GO" id="GO:0006449">
    <property type="term" value="P:regulation of translational termination"/>
    <property type="evidence" value="ECO:0007669"/>
    <property type="project" value="TreeGrafter"/>
</dbReference>
<dbReference type="Pfam" id="PF13661">
    <property type="entry name" value="2OG-FeII_Oxy_4"/>
    <property type="match status" value="1"/>
</dbReference>
<dbReference type="AlphaFoldDB" id="A0A062VQ97"/>
<evidence type="ECO:0000313" key="6">
    <source>
        <dbReference type="Proteomes" id="UP000027100"/>
    </source>
</evidence>
<dbReference type="SMART" id="SM00702">
    <property type="entry name" value="P4Hc"/>
    <property type="match status" value="1"/>
</dbReference>
<reference evidence="5 6" key="1">
    <citation type="journal article" date="2014" name="Antonie Van Leeuwenhoek">
        <title>Hyphomonas beringensis sp. nov. and Hyphomonas chukchiensis sp. nov., isolated from surface seawater of the Bering Sea and Chukchi Sea.</title>
        <authorList>
            <person name="Li C."/>
            <person name="Lai Q."/>
            <person name="Li G."/>
            <person name="Dong C."/>
            <person name="Wang J."/>
            <person name="Liao Y."/>
            <person name="Shao Z."/>
        </authorList>
    </citation>
    <scope>NUCLEOTIDE SEQUENCE [LARGE SCALE GENOMIC DNA]</scope>
    <source>
        <strain evidence="5 6">PS728</strain>
    </source>
</reference>
<dbReference type="EMBL" id="ARYM01000001">
    <property type="protein sequence ID" value="KDA00474.1"/>
    <property type="molecule type" value="Genomic_DNA"/>
</dbReference>
<dbReference type="STRING" id="1280954.HPO_00555"/>
<gene>
    <name evidence="5" type="ORF">HPO_00555</name>
</gene>
<dbReference type="PANTHER" id="PTHR12117">
    <property type="entry name" value="HISTONE ACETYLTRANSFERASE COMPLEX"/>
    <property type="match status" value="1"/>
</dbReference>
<evidence type="ECO:0000256" key="3">
    <source>
        <dbReference type="ARBA" id="ARBA00023002"/>
    </source>
</evidence>
<protein>
    <submittedName>
        <fullName evidence="5">2OG-Fe(II) oxygenase</fullName>
    </submittedName>
</protein>
<dbReference type="InterPro" id="IPR006620">
    <property type="entry name" value="Pro_4_hyd_alph"/>
</dbReference>